<dbReference type="AlphaFoldDB" id="A0A317C3M7"/>
<name>A0A317C3M7_9GAMM</name>
<accession>A0A317C3M7</accession>
<comment type="caution">
    <text evidence="1">The sequence shown here is derived from an EMBL/GenBank/DDBJ whole genome shotgun (WGS) entry which is preliminary data.</text>
</comment>
<gene>
    <name evidence="1" type="ORF">DKT75_21110</name>
</gene>
<reference evidence="1 2" key="1">
    <citation type="submission" date="2018-05" db="EMBL/GenBank/DDBJ databases">
        <title>Leucothrix arctica sp. nov., isolated from Arctic seawater.</title>
        <authorList>
            <person name="Choi A."/>
            <person name="Baek K."/>
        </authorList>
    </citation>
    <scope>NUCLEOTIDE SEQUENCE [LARGE SCALE GENOMIC DNA]</scope>
    <source>
        <strain evidence="1 2">IMCC9719</strain>
    </source>
</reference>
<evidence type="ECO:0000313" key="2">
    <source>
        <dbReference type="Proteomes" id="UP000245506"/>
    </source>
</evidence>
<dbReference type="EMBL" id="QGKL01000043">
    <property type="protein sequence ID" value="PWQ93188.1"/>
    <property type="molecule type" value="Genomic_DNA"/>
</dbReference>
<evidence type="ECO:0000313" key="1">
    <source>
        <dbReference type="EMBL" id="PWQ93188.1"/>
    </source>
</evidence>
<organism evidence="1 2">
    <name type="scientific">Leucothrix arctica</name>
    <dbReference type="NCBI Taxonomy" id="1481894"/>
    <lineage>
        <taxon>Bacteria</taxon>
        <taxon>Pseudomonadati</taxon>
        <taxon>Pseudomonadota</taxon>
        <taxon>Gammaproteobacteria</taxon>
        <taxon>Thiotrichales</taxon>
        <taxon>Thiotrichaceae</taxon>
        <taxon>Leucothrix</taxon>
    </lineage>
</organism>
<protein>
    <submittedName>
        <fullName evidence="1">Uncharacterized protein</fullName>
    </submittedName>
</protein>
<dbReference type="Proteomes" id="UP000245506">
    <property type="component" value="Unassembled WGS sequence"/>
</dbReference>
<proteinExistence type="predicted"/>
<keyword evidence="2" id="KW-1185">Reference proteome</keyword>
<dbReference type="RefSeq" id="WP_109826804.1">
    <property type="nucleotide sequence ID" value="NZ_QGKL01000043.1"/>
</dbReference>
<sequence>MLVFLKTVKIAQVHAGEEILVCLKAAKTAQVPAGEDMSVCLKTAKTEQIPQSARKTKETRTWGGRSVQYSWIVTL</sequence>